<protein>
    <recommendedName>
        <fullName evidence="6">Carbamoyltransferase</fullName>
    </recommendedName>
</protein>
<dbReference type="PANTHER" id="PTHR34847:SF1">
    <property type="entry name" value="NODULATION PROTEIN U"/>
    <property type="match status" value="1"/>
</dbReference>
<keyword evidence="5" id="KW-1185">Reference proteome</keyword>
<dbReference type="InterPro" id="IPR003696">
    <property type="entry name" value="Carbtransf_dom"/>
</dbReference>
<dbReference type="OrthoDB" id="9780777at2"/>
<dbReference type="Proteomes" id="UP000316649">
    <property type="component" value="Unassembled WGS sequence"/>
</dbReference>
<proteinExistence type="inferred from homology"/>
<evidence type="ECO:0000256" key="1">
    <source>
        <dbReference type="ARBA" id="ARBA00006129"/>
    </source>
</evidence>
<evidence type="ECO:0000313" key="4">
    <source>
        <dbReference type="EMBL" id="TVO72411.1"/>
    </source>
</evidence>
<accession>A0A557S4T2</accession>
<dbReference type="SUPFAM" id="SSF53067">
    <property type="entry name" value="Actin-like ATPase domain"/>
    <property type="match status" value="1"/>
</dbReference>
<dbReference type="InterPro" id="IPR031730">
    <property type="entry name" value="Carbam_trans_C"/>
</dbReference>
<name>A0A557S4T2_9GAMM</name>
<comment type="caution">
    <text evidence="4">The sequence shown here is derived from an EMBL/GenBank/DDBJ whole genome shotgun (WGS) entry which is preliminary data.</text>
</comment>
<dbReference type="InterPro" id="IPR038152">
    <property type="entry name" value="Carbam_trans_C_sf"/>
</dbReference>
<dbReference type="InterPro" id="IPR051338">
    <property type="entry name" value="NodU/CmcH_Carbamoyltrnsfr"/>
</dbReference>
<sequence>MLVVSNILSIHSGPHDSAAAVFQGYELKAAVHQERLSRVKCDGGFPDRAIENVLKIAGFKPEDIDVVVLSRGSYPTVYFNYGWFDRLRFAVQRKKGRRRHKSLSSHMWKNGTAKAEDVFLKPVFCKENGFRHDVKLFFSNHHMAHALSALFYLPGENVLAYTSDGGGDGVYYSARLLQGSDQFTCLFGDDKDFLGQGKTNSLALAYGYATQAIGFRINRHEGKLTGLAAYGKPSLFEQMSAHFSVSDTGEVASDFSNNKAMKQAIFEMAKAASREDVAASVQELLEVYTLASIKKIMAHHNVERLALAGGAFANVRLNKLVCEETGIKDIFIAPAMGDDGLVIGGALEYLMRQDGEKAFFANRRKLENVYLGEEFDAEAEQLFMQDDRLEKIAGDPAETAAELIAKDYIGAIYTGRMEFGPRALGARSIIASPKDDGINKTLNKRLQRTEFMPFAPYVLEEDADQVFEITDANRYACRFMTITTRVNPEWADKIAAVVHVDGTARPQIVNDRDNPLYSTILRHFKQKTGLPVLVNTSFNAHEEPIICKPVECLRALLDGRVDFVVIESGVFQRKQ</sequence>
<dbReference type="PANTHER" id="PTHR34847">
    <property type="entry name" value="NODULATION PROTEIN U"/>
    <property type="match status" value="1"/>
</dbReference>
<evidence type="ECO:0008006" key="6">
    <source>
        <dbReference type="Google" id="ProtNLM"/>
    </source>
</evidence>
<evidence type="ECO:0000259" key="3">
    <source>
        <dbReference type="Pfam" id="PF16861"/>
    </source>
</evidence>
<dbReference type="Pfam" id="PF02543">
    <property type="entry name" value="Carbam_trans_N"/>
    <property type="match status" value="1"/>
</dbReference>
<evidence type="ECO:0000259" key="2">
    <source>
        <dbReference type="Pfam" id="PF02543"/>
    </source>
</evidence>
<dbReference type="InterPro" id="IPR043129">
    <property type="entry name" value="ATPase_NBD"/>
</dbReference>
<dbReference type="GO" id="GO:0003824">
    <property type="term" value="F:catalytic activity"/>
    <property type="evidence" value="ECO:0007669"/>
    <property type="project" value="InterPro"/>
</dbReference>
<organism evidence="4 5">
    <name type="scientific">Sedimenticola selenatireducens</name>
    <dbReference type="NCBI Taxonomy" id="191960"/>
    <lineage>
        <taxon>Bacteria</taxon>
        <taxon>Pseudomonadati</taxon>
        <taxon>Pseudomonadota</taxon>
        <taxon>Gammaproteobacteria</taxon>
        <taxon>Chromatiales</taxon>
        <taxon>Sedimenticolaceae</taxon>
        <taxon>Sedimenticola</taxon>
    </lineage>
</organism>
<comment type="similarity">
    <text evidence="1">Belongs to the NodU/CmcH family.</text>
</comment>
<feature type="domain" description="Carbamoyltransferase" evidence="2">
    <location>
        <begin position="8"/>
        <end position="347"/>
    </location>
</feature>
<dbReference type="Pfam" id="PF16861">
    <property type="entry name" value="Carbam_trans_C"/>
    <property type="match status" value="1"/>
</dbReference>
<dbReference type="CDD" id="cd24100">
    <property type="entry name" value="ASKHA_NBD_MJ1051-like_N"/>
    <property type="match status" value="1"/>
</dbReference>
<dbReference type="EMBL" id="VMNH01000016">
    <property type="protein sequence ID" value="TVO72411.1"/>
    <property type="molecule type" value="Genomic_DNA"/>
</dbReference>
<dbReference type="Gene3D" id="3.30.420.40">
    <property type="match status" value="2"/>
</dbReference>
<dbReference type="Gene3D" id="3.90.870.20">
    <property type="entry name" value="Carbamoyltransferase, C-terminal domain"/>
    <property type="match status" value="1"/>
</dbReference>
<reference evidence="4 5" key="1">
    <citation type="submission" date="2019-07" db="EMBL/GenBank/DDBJ databases">
        <title>The pathways for chlorine oxyanion respiration interact through the shared metabolite chlorate.</title>
        <authorList>
            <person name="Barnum T.P."/>
            <person name="Cheng Y."/>
            <person name="Hill K.A."/>
            <person name="Lucas L.N."/>
            <person name="Carlson H.K."/>
            <person name="Coates J.D."/>
        </authorList>
    </citation>
    <scope>NUCLEOTIDE SEQUENCE [LARGE SCALE GENOMIC DNA]</scope>
    <source>
        <strain evidence="4 5">BK-1</strain>
    </source>
</reference>
<evidence type="ECO:0000313" key="5">
    <source>
        <dbReference type="Proteomes" id="UP000316649"/>
    </source>
</evidence>
<feature type="domain" description="Carbamoyltransferase C-terminal" evidence="3">
    <location>
        <begin position="401"/>
        <end position="572"/>
    </location>
</feature>
<gene>
    <name evidence="4" type="ORF">FHP88_12500</name>
</gene>
<dbReference type="AlphaFoldDB" id="A0A557S4T2"/>